<proteinExistence type="predicted"/>
<dbReference type="GO" id="GO:0016989">
    <property type="term" value="F:sigma factor antagonist activity"/>
    <property type="evidence" value="ECO:0007669"/>
    <property type="project" value="TreeGrafter"/>
</dbReference>
<gene>
    <name evidence="3" type="ORF">SAMN05216464_11351</name>
</gene>
<accession>A0A1G7IJ43</accession>
<dbReference type="Proteomes" id="UP000199072">
    <property type="component" value="Unassembled WGS sequence"/>
</dbReference>
<dbReference type="InterPro" id="IPR032508">
    <property type="entry name" value="FecR_C"/>
</dbReference>
<dbReference type="Gene3D" id="3.55.50.30">
    <property type="match status" value="1"/>
</dbReference>
<sequence length="365" mass="40601">MDRQQAKKLLEKYIAGRCSDVEKAIVESWYLQTDFADDLPSHGEIEAARKLTAKALPSKRLSKRLWPRTAAAASIAIAVSAALYFGHPNRPKLKTASLDELRNTMPVRDGVYLNTRNGPTVNLSTAKYRTIRFPDGSGARASAENLDYTLKNETSTVHTLTNNSAERFTVTLNDGTRASLDIGSSISYPTAFSGTSREVNVTGQTYFEVAHDSKRPFRVRTRETVIEDIGTAFNIDAYGPEVLTTLVEGAASVRAAHIKTILRQGEQARSTSAGIEKLNADLESVTDWLQNDITFNHELLNSILFRVGRIYNVSFIWQEDSLKELRFNGSVSRKKKLANVLDYIRKTGPVDFVAIEGKIKVVRKK</sequence>
<reference evidence="3 4" key="1">
    <citation type="submission" date="2016-10" db="EMBL/GenBank/DDBJ databases">
        <authorList>
            <person name="de Groot N.N."/>
        </authorList>
    </citation>
    <scope>NUCLEOTIDE SEQUENCE [LARGE SCALE GENOMIC DNA]</scope>
    <source>
        <strain evidence="3 4">47C3B</strain>
    </source>
</reference>
<dbReference type="Pfam" id="PF04773">
    <property type="entry name" value="FecR"/>
    <property type="match status" value="1"/>
</dbReference>
<evidence type="ECO:0000259" key="2">
    <source>
        <dbReference type="Pfam" id="PF16344"/>
    </source>
</evidence>
<dbReference type="InterPro" id="IPR012373">
    <property type="entry name" value="Ferrdict_sens_TM"/>
</dbReference>
<protein>
    <submittedName>
        <fullName evidence="3">FecR family protein</fullName>
    </submittedName>
</protein>
<keyword evidence="4" id="KW-1185">Reference proteome</keyword>
<name>A0A1G7IJ43_9SPHI</name>
<dbReference type="STRING" id="1391627.SAMN05216464_11351"/>
<evidence type="ECO:0000313" key="4">
    <source>
        <dbReference type="Proteomes" id="UP000199072"/>
    </source>
</evidence>
<dbReference type="Gene3D" id="2.60.120.1440">
    <property type="match status" value="1"/>
</dbReference>
<organism evidence="3 4">
    <name type="scientific">Mucilaginibacter pineti</name>
    <dbReference type="NCBI Taxonomy" id="1391627"/>
    <lineage>
        <taxon>Bacteria</taxon>
        <taxon>Pseudomonadati</taxon>
        <taxon>Bacteroidota</taxon>
        <taxon>Sphingobacteriia</taxon>
        <taxon>Sphingobacteriales</taxon>
        <taxon>Sphingobacteriaceae</taxon>
        <taxon>Mucilaginibacter</taxon>
    </lineage>
</organism>
<dbReference type="OrthoDB" id="1099963at2"/>
<evidence type="ECO:0000313" key="3">
    <source>
        <dbReference type="EMBL" id="SDF12732.1"/>
    </source>
</evidence>
<dbReference type="PIRSF" id="PIRSF018266">
    <property type="entry name" value="FecR"/>
    <property type="match status" value="1"/>
</dbReference>
<feature type="domain" description="Protein FecR C-terminal" evidence="2">
    <location>
        <begin position="293"/>
        <end position="359"/>
    </location>
</feature>
<dbReference type="InterPro" id="IPR006860">
    <property type="entry name" value="FecR"/>
</dbReference>
<dbReference type="PANTHER" id="PTHR30273:SF2">
    <property type="entry name" value="PROTEIN FECR"/>
    <property type="match status" value="1"/>
</dbReference>
<dbReference type="AlphaFoldDB" id="A0A1G7IJ43"/>
<dbReference type="EMBL" id="FNAI01000013">
    <property type="protein sequence ID" value="SDF12732.1"/>
    <property type="molecule type" value="Genomic_DNA"/>
</dbReference>
<dbReference type="Pfam" id="PF16344">
    <property type="entry name" value="FecR_C"/>
    <property type="match status" value="1"/>
</dbReference>
<feature type="domain" description="FecR protein" evidence="1">
    <location>
        <begin position="163"/>
        <end position="251"/>
    </location>
</feature>
<evidence type="ECO:0000259" key="1">
    <source>
        <dbReference type="Pfam" id="PF04773"/>
    </source>
</evidence>
<dbReference type="PANTHER" id="PTHR30273">
    <property type="entry name" value="PERIPLASMIC SIGNAL SENSOR AND SIGMA FACTOR ACTIVATOR FECR-RELATED"/>
    <property type="match status" value="1"/>
</dbReference>